<organism evidence="1 2">
    <name type="scientific">Leisingera methylohalidivorans DSM 14336</name>
    <dbReference type="NCBI Taxonomy" id="999552"/>
    <lineage>
        <taxon>Bacteria</taxon>
        <taxon>Pseudomonadati</taxon>
        <taxon>Pseudomonadota</taxon>
        <taxon>Alphaproteobacteria</taxon>
        <taxon>Rhodobacterales</taxon>
        <taxon>Roseobacteraceae</taxon>
        <taxon>Leisingera</taxon>
    </lineage>
</organism>
<evidence type="ECO:0000313" key="1">
    <source>
        <dbReference type="EMBL" id="AHD03655.1"/>
    </source>
</evidence>
<reference evidence="1 2" key="1">
    <citation type="submission" date="2013-09" db="EMBL/GenBank/DDBJ databases">
        <authorList>
            <consortium name="DOE Joint Genome Institute"/>
            <person name="Klenk H.-P."/>
            <person name="Huntemann M."/>
            <person name="Han J."/>
            <person name="Chen A."/>
            <person name="Kyrpides N."/>
            <person name="Mavromatis K."/>
            <person name="Markowitz V."/>
            <person name="Palaniappan K."/>
            <person name="Ivanova N."/>
            <person name="Schaumberg A."/>
            <person name="Pati A."/>
            <person name="Liolios K."/>
            <person name="Nordberg H.P."/>
            <person name="Cantor M.N."/>
            <person name="Hua S.X."/>
            <person name="Woyke T."/>
        </authorList>
    </citation>
    <scope>NUCLEOTIDE SEQUENCE [LARGE SCALE GENOMIC DNA]</scope>
    <source>
        <strain evidence="1 2">DSM 14336</strain>
        <plasmid evidence="2">2</plasmid>
    </source>
</reference>
<dbReference type="EMBL" id="CP006775">
    <property type="protein sequence ID" value="AHD03655.1"/>
    <property type="molecule type" value="Genomic_DNA"/>
</dbReference>
<proteinExistence type="predicted"/>
<dbReference type="RefSeq" id="WP_024092452.1">
    <property type="nucleotide sequence ID" value="NC_023136.1"/>
</dbReference>
<evidence type="ECO:0000313" key="2">
    <source>
        <dbReference type="Proteomes" id="UP000018780"/>
    </source>
</evidence>
<dbReference type="KEGG" id="lmd:METH_22765"/>
<dbReference type="OrthoDB" id="7887060at2"/>
<keyword evidence="1" id="KW-0614">Plasmid</keyword>
<gene>
    <name evidence="1" type="ORF">METH_22765</name>
</gene>
<dbReference type="Proteomes" id="UP000018780">
    <property type="component" value="Plasmid unnamed2"/>
</dbReference>
<dbReference type="HOGENOM" id="CLU_2538433_0_0_5"/>
<dbReference type="PATRIC" id="fig|999552.6.peg.4499"/>
<keyword evidence="2" id="KW-1185">Reference proteome</keyword>
<name>V9W1X0_9RHOB</name>
<geneLocation type="plasmid" evidence="2">
    <name>2</name>
</geneLocation>
<protein>
    <submittedName>
        <fullName evidence="1">Uncharacterized protein</fullName>
    </submittedName>
</protein>
<accession>V9W1X0</accession>
<dbReference type="AlphaFoldDB" id="V9W1X0"/>
<sequence>MTILSDEEFEAQAFRELEAAKKAVFEREKASVTRFQYPDSSTVFQRLRAWWYVRQHRAGAYKEKALAVPSKASVWHWATTKYL</sequence>